<evidence type="ECO:0000256" key="4">
    <source>
        <dbReference type="ARBA" id="ARBA00023056"/>
    </source>
</evidence>
<dbReference type="InterPro" id="IPR005835">
    <property type="entry name" value="NTP_transferase_dom"/>
</dbReference>
<dbReference type="InterPro" id="IPR029044">
    <property type="entry name" value="Nucleotide-diphossugar_trans"/>
</dbReference>
<dbReference type="SUPFAM" id="SSF51161">
    <property type="entry name" value="Trimeric LpxA-like enzymes"/>
    <property type="match status" value="1"/>
</dbReference>
<dbReference type="CDD" id="cd04651">
    <property type="entry name" value="LbH_G1P_AT_C"/>
    <property type="match status" value="1"/>
</dbReference>
<protein>
    <submittedName>
        <fullName evidence="7">Glucose-1-phosphate adenylyltransferase</fullName>
    </submittedName>
</protein>
<dbReference type="Pfam" id="PF24894">
    <property type="entry name" value="Hexapep_GlmU"/>
    <property type="match status" value="1"/>
</dbReference>
<reference evidence="7 8" key="1">
    <citation type="submission" date="2019-06" db="EMBL/GenBank/DDBJ databases">
        <title>Sequencing the genomes of 1000 actinobacteria strains.</title>
        <authorList>
            <person name="Klenk H.-P."/>
        </authorList>
    </citation>
    <scope>NUCLEOTIDE SEQUENCE [LARGE SCALE GENOMIC DNA]</scope>
    <source>
        <strain evidence="7 8">DSM 18935</strain>
    </source>
</reference>
<dbReference type="Gene3D" id="3.90.550.10">
    <property type="entry name" value="Spore Coat Polysaccharide Biosynthesis Protein SpsA, Chain A"/>
    <property type="match status" value="1"/>
</dbReference>
<evidence type="ECO:0000313" key="7">
    <source>
        <dbReference type="EMBL" id="TWD16798.1"/>
    </source>
</evidence>
<dbReference type="Pfam" id="PF00483">
    <property type="entry name" value="NTP_transferase"/>
    <property type="match status" value="1"/>
</dbReference>
<dbReference type="OrthoDB" id="9801810at2"/>
<evidence type="ECO:0000313" key="8">
    <source>
        <dbReference type="Proteomes" id="UP000315628"/>
    </source>
</evidence>
<dbReference type="CDD" id="cd02508">
    <property type="entry name" value="ADP_Glucose_PP"/>
    <property type="match status" value="1"/>
</dbReference>
<dbReference type="Proteomes" id="UP000315628">
    <property type="component" value="Unassembled WGS sequence"/>
</dbReference>
<dbReference type="RefSeq" id="WP_144855055.1">
    <property type="nucleotide sequence ID" value="NZ_BAAAYT010000006.1"/>
</dbReference>
<evidence type="ECO:0000256" key="2">
    <source>
        <dbReference type="ARBA" id="ARBA00022679"/>
    </source>
</evidence>
<dbReference type="AlphaFoldDB" id="A0A560WGU7"/>
<dbReference type="InterPro" id="IPR011831">
    <property type="entry name" value="ADP-Glc_PPase"/>
</dbReference>
<keyword evidence="2 7" id="KW-0808">Transferase</keyword>
<dbReference type="EMBL" id="VIUW01000001">
    <property type="protein sequence ID" value="TWD16798.1"/>
    <property type="molecule type" value="Genomic_DNA"/>
</dbReference>
<dbReference type="InterPro" id="IPR011004">
    <property type="entry name" value="Trimer_LpxA-like_sf"/>
</dbReference>
<feature type="domain" description="Nucleotidyl transferase" evidence="5">
    <location>
        <begin position="15"/>
        <end position="277"/>
    </location>
</feature>
<dbReference type="GO" id="GO:0008878">
    <property type="term" value="F:glucose-1-phosphate adenylyltransferase activity"/>
    <property type="evidence" value="ECO:0007669"/>
    <property type="project" value="InterPro"/>
</dbReference>
<sequence length="415" mass="44619">MLEVTPFARSPRILGIVQAGGKGSRMDVLTRERAKPAIPYGGSFQLIDFALSNLSNSGIPDVWVSVQFAASSLDRHLAGGRPWDLDRTTGGYRRLVPEEGRAGAIEGFSSGNVDDLLQLMPQITELGPDVVVVMSADQVYRLDVRAVVEQHLAKGAELTVVTVEIPVEDAQHKAVVDVDDDGRVTWVEDKPDEPAHGVVAAEVFVYDAAALLRELDSLRRDRATEDPGLTEGLGDFADGLVPRFIERGSAYAFALSGYWRDLGRPSVYLEAHRELLQGRVDVFDDRRWPIRTHFPELRPAMVSAGAVVEDSLLTAGVEVAGTVRRSVLGPGCMIEAGAVVQDCVLMDDVVVQAGAVLTACVVDHRCRIGSDATVGAEPAQWPPTDEEIVLIGRESQISPGQAIEAGARLEPGSSA</sequence>
<feature type="domain" description="Glucose-1-phosphate adenylyltransferase/Bifunctional protein GlmU-like C-terminal hexapeptide" evidence="6">
    <location>
        <begin position="307"/>
        <end position="379"/>
    </location>
</feature>
<keyword evidence="3 7" id="KW-0548">Nucleotidyltransferase</keyword>
<proteinExistence type="inferred from homology"/>
<name>A0A560WGU7_9MICO</name>
<dbReference type="PANTHER" id="PTHR43523:SF2">
    <property type="entry name" value="GLUCOSE-1-PHOSPHATE ADENYLYLTRANSFERASE"/>
    <property type="match status" value="1"/>
</dbReference>
<comment type="caution">
    <text evidence="7">The sequence shown here is derived from an EMBL/GenBank/DDBJ whole genome shotgun (WGS) entry which is preliminary data.</text>
</comment>
<accession>A0A560WGU7</accession>
<dbReference type="Gene3D" id="2.160.10.10">
    <property type="entry name" value="Hexapeptide repeat proteins"/>
    <property type="match status" value="1"/>
</dbReference>
<evidence type="ECO:0000259" key="5">
    <source>
        <dbReference type="Pfam" id="PF00483"/>
    </source>
</evidence>
<evidence type="ECO:0000256" key="1">
    <source>
        <dbReference type="ARBA" id="ARBA00010443"/>
    </source>
</evidence>
<gene>
    <name evidence="7" type="ORF">FB557_0335</name>
</gene>
<keyword evidence="8" id="KW-1185">Reference proteome</keyword>
<comment type="similarity">
    <text evidence="1">Belongs to the bacterial/plant glucose-1-phosphate adenylyltransferase family.</text>
</comment>
<dbReference type="InterPro" id="IPR056818">
    <property type="entry name" value="GlmU/GlgC-like_hexapep"/>
</dbReference>
<keyword evidence="4" id="KW-0320">Glycogen biosynthesis</keyword>
<dbReference type="SUPFAM" id="SSF53448">
    <property type="entry name" value="Nucleotide-diphospho-sugar transferases"/>
    <property type="match status" value="1"/>
</dbReference>
<dbReference type="GO" id="GO:0005978">
    <property type="term" value="P:glycogen biosynthetic process"/>
    <property type="evidence" value="ECO:0007669"/>
    <property type="project" value="UniProtKB-KW"/>
</dbReference>
<organism evidence="7 8">
    <name type="scientific">Marihabitans asiaticum</name>
    <dbReference type="NCBI Taxonomy" id="415218"/>
    <lineage>
        <taxon>Bacteria</taxon>
        <taxon>Bacillati</taxon>
        <taxon>Actinomycetota</taxon>
        <taxon>Actinomycetes</taxon>
        <taxon>Micrococcales</taxon>
        <taxon>Intrasporangiaceae</taxon>
        <taxon>Marihabitans</taxon>
    </lineage>
</organism>
<evidence type="ECO:0000259" key="6">
    <source>
        <dbReference type="Pfam" id="PF24894"/>
    </source>
</evidence>
<dbReference type="PANTHER" id="PTHR43523">
    <property type="entry name" value="GLUCOSE-1-PHOSPHATE ADENYLYLTRANSFERASE-RELATED"/>
    <property type="match status" value="1"/>
</dbReference>
<evidence type="ECO:0000256" key="3">
    <source>
        <dbReference type="ARBA" id="ARBA00022695"/>
    </source>
</evidence>